<keyword evidence="5 7" id="KW-0472">Membrane</keyword>
<evidence type="ECO:0000313" key="9">
    <source>
        <dbReference type="EMBL" id="RCL43832.1"/>
    </source>
</evidence>
<feature type="transmembrane region" description="Helical" evidence="7">
    <location>
        <begin position="110"/>
        <end position="134"/>
    </location>
</feature>
<dbReference type="InterPro" id="IPR050790">
    <property type="entry name" value="ExbB/TolQ_transport"/>
</dbReference>
<sequence>MSELITAGGVFMYPLLICSVLIFAIGIERLWFLQERLVSPKGLRAQVINLLNRSKLDFKQRKNISDISSLGLLLMTAYKYKDLNREGLESKLNETSSEVRFNLERNLTMLGTIATISPLLGLLGTVVGMIVAFTGLTTSGSPDSDVLALGISQALITTAFGLSIAVPGLVLHKYFEQKISHLLLILQSETSEFIDFINN</sequence>
<evidence type="ECO:0000256" key="6">
    <source>
        <dbReference type="RuleBase" id="RU004057"/>
    </source>
</evidence>
<dbReference type="GO" id="GO:0017038">
    <property type="term" value="P:protein import"/>
    <property type="evidence" value="ECO:0007669"/>
    <property type="project" value="TreeGrafter"/>
</dbReference>
<keyword evidence="6" id="KW-0653">Protein transport</keyword>
<dbReference type="PANTHER" id="PTHR30625">
    <property type="entry name" value="PROTEIN TOLQ"/>
    <property type="match status" value="1"/>
</dbReference>
<reference evidence="9 10" key="1">
    <citation type="journal article" date="2018" name="Microbiome">
        <title>Fine metagenomic profile of the Mediterranean stratified and mixed water columns revealed by assembly and recruitment.</title>
        <authorList>
            <person name="Haro-Moreno J.M."/>
            <person name="Lopez-Perez M."/>
            <person name="De La Torre J.R."/>
            <person name="Picazo A."/>
            <person name="Camacho A."/>
            <person name="Rodriguez-Valera F."/>
        </authorList>
    </citation>
    <scope>NUCLEOTIDE SEQUENCE [LARGE SCALE GENOMIC DNA]</scope>
    <source>
        <strain evidence="9">MED-G78</strain>
    </source>
</reference>
<comment type="similarity">
    <text evidence="6">Belongs to the exbB/tolQ family.</text>
</comment>
<dbReference type="Proteomes" id="UP000252915">
    <property type="component" value="Unassembled WGS sequence"/>
</dbReference>
<evidence type="ECO:0000259" key="8">
    <source>
        <dbReference type="Pfam" id="PF01618"/>
    </source>
</evidence>
<comment type="caution">
    <text evidence="9">The sequence shown here is derived from an EMBL/GenBank/DDBJ whole genome shotgun (WGS) entry which is preliminary data.</text>
</comment>
<evidence type="ECO:0000256" key="1">
    <source>
        <dbReference type="ARBA" id="ARBA00004651"/>
    </source>
</evidence>
<dbReference type="PANTHER" id="PTHR30625:SF11">
    <property type="entry name" value="MOTA_TOLQ_EXBB PROTON CHANNEL DOMAIN-CONTAINING PROTEIN"/>
    <property type="match status" value="1"/>
</dbReference>
<accession>A0A368C472</accession>
<comment type="subcellular location">
    <subcellularLocation>
        <location evidence="1">Cell membrane</location>
        <topology evidence="1">Multi-pass membrane protein</topology>
    </subcellularLocation>
    <subcellularLocation>
        <location evidence="6">Membrane</location>
        <topology evidence="6">Multi-pass membrane protein</topology>
    </subcellularLocation>
</comment>
<evidence type="ECO:0000256" key="3">
    <source>
        <dbReference type="ARBA" id="ARBA00022692"/>
    </source>
</evidence>
<feature type="domain" description="MotA/TolQ/ExbB proton channel" evidence="8">
    <location>
        <begin position="81"/>
        <end position="185"/>
    </location>
</feature>
<name>A0A368C472_9GAMM</name>
<keyword evidence="3 7" id="KW-0812">Transmembrane</keyword>
<feature type="transmembrane region" description="Helical" evidence="7">
    <location>
        <begin position="146"/>
        <end position="171"/>
    </location>
</feature>
<evidence type="ECO:0000256" key="5">
    <source>
        <dbReference type="ARBA" id="ARBA00023136"/>
    </source>
</evidence>
<feature type="transmembrane region" description="Helical" evidence="7">
    <location>
        <begin position="12"/>
        <end position="32"/>
    </location>
</feature>
<dbReference type="AlphaFoldDB" id="A0A368C472"/>
<protein>
    <submittedName>
        <fullName evidence="9">MotA/TolQ/ExbB proton channel family protein</fullName>
    </submittedName>
</protein>
<dbReference type="GO" id="GO:0005886">
    <property type="term" value="C:plasma membrane"/>
    <property type="evidence" value="ECO:0007669"/>
    <property type="project" value="UniProtKB-SubCell"/>
</dbReference>
<evidence type="ECO:0000313" key="10">
    <source>
        <dbReference type="Proteomes" id="UP000252915"/>
    </source>
</evidence>
<evidence type="ECO:0000256" key="4">
    <source>
        <dbReference type="ARBA" id="ARBA00022989"/>
    </source>
</evidence>
<proteinExistence type="inferred from homology"/>
<dbReference type="EMBL" id="QOPI01000021">
    <property type="protein sequence ID" value="RCL43832.1"/>
    <property type="molecule type" value="Genomic_DNA"/>
</dbReference>
<evidence type="ECO:0000256" key="7">
    <source>
        <dbReference type="SAM" id="Phobius"/>
    </source>
</evidence>
<keyword evidence="6" id="KW-0813">Transport</keyword>
<dbReference type="Pfam" id="PF01618">
    <property type="entry name" value="MotA_ExbB"/>
    <property type="match status" value="1"/>
</dbReference>
<keyword evidence="2" id="KW-1003">Cell membrane</keyword>
<organism evidence="9 10">
    <name type="scientific">SAR86 cluster bacterium</name>
    <dbReference type="NCBI Taxonomy" id="2030880"/>
    <lineage>
        <taxon>Bacteria</taxon>
        <taxon>Pseudomonadati</taxon>
        <taxon>Pseudomonadota</taxon>
        <taxon>Gammaproteobacteria</taxon>
        <taxon>SAR86 cluster</taxon>
    </lineage>
</organism>
<evidence type="ECO:0000256" key="2">
    <source>
        <dbReference type="ARBA" id="ARBA00022475"/>
    </source>
</evidence>
<gene>
    <name evidence="9" type="ORF">DBW92_03790</name>
</gene>
<dbReference type="InterPro" id="IPR002898">
    <property type="entry name" value="MotA_ExbB_proton_chnl"/>
</dbReference>
<keyword evidence="4 7" id="KW-1133">Transmembrane helix</keyword>